<evidence type="ECO:0000313" key="3">
    <source>
        <dbReference type="Proteomes" id="UP000605784"/>
    </source>
</evidence>
<dbReference type="AlphaFoldDB" id="A0A830GHR3"/>
<gene>
    <name evidence="2" type="ORF">GCM10009030_06100</name>
</gene>
<proteinExistence type="predicted"/>
<evidence type="ECO:0000259" key="1">
    <source>
        <dbReference type="Pfam" id="PF24035"/>
    </source>
</evidence>
<dbReference type="EMBL" id="BMOU01000001">
    <property type="protein sequence ID" value="GGN87432.1"/>
    <property type="molecule type" value="Genomic_DNA"/>
</dbReference>
<reference evidence="2" key="2">
    <citation type="submission" date="2020-09" db="EMBL/GenBank/DDBJ databases">
        <authorList>
            <person name="Sun Q."/>
            <person name="Ohkuma M."/>
        </authorList>
    </citation>
    <scope>NUCLEOTIDE SEQUENCE</scope>
    <source>
        <strain evidence="2">JCM 17820</strain>
    </source>
</reference>
<keyword evidence="3" id="KW-1185">Reference proteome</keyword>
<sequence>MSPASDGGSDTSLSREEMYSLLASRWRRYTLYCLFVYTTPVSLATVADTVAEFEHGVPAETIPDERLTVYMRLYHTHVPKLASAGVVDYDQSEDTLSPDTGLAQLEPYLRADALDDLDDHGSWPIER</sequence>
<dbReference type="Proteomes" id="UP000605784">
    <property type="component" value="Unassembled WGS sequence"/>
</dbReference>
<organism evidence="2 3">
    <name type="scientific">Haloarcula pellucida</name>
    <dbReference type="NCBI Taxonomy" id="1427151"/>
    <lineage>
        <taxon>Archaea</taxon>
        <taxon>Methanobacteriati</taxon>
        <taxon>Methanobacteriota</taxon>
        <taxon>Stenosarchaea group</taxon>
        <taxon>Halobacteria</taxon>
        <taxon>Halobacteriales</taxon>
        <taxon>Haloarculaceae</taxon>
        <taxon>Haloarcula</taxon>
    </lineage>
</organism>
<comment type="caution">
    <text evidence="2">The sequence shown here is derived from an EMBL/GenBank/DDBJ whole genome shotgun (WGS) entry which is preliminary data.</text>
</comment>
<feature type="domain" description="DUF7344" evidence="1">
    <location>
        <begin position="20"/>
        <end position="96"/>
    </location>
</feature>
<protein>
    <recommendedName>
        <fullName evidence="1">DUF7344 domain-containing protein</fullName>
    </recommendedName>
</protein>
<dbReference type="Pfam" id="PF24035">
    <property type="entry name" value="DUF7344"/>
    <property type="match status" value="1"/>
</dbReference>
<dbReference type="RefSeq" id="WP_188994426.1">
    <property type="nucleotide sequence ID" value="NZ_BMOU01000001.1"/>
</dbReference>
<dbReference type="InterPro" id="IPR055768">
    <property type="entry name" value="DUF7344"/>
</dbReference>
<evidence type="ECO:0000313" key="2">
    <source>
        <dbReference type="EMBL" id="GGN87432.1"/>
    </source>
</evidence>
<name>A0A830GHR3_9EURY</name>
<reference evidence="2" key="1">
    <citation type="journal article" date="2014" name="Int. J. Syst. Evol. Microbiol.">
        <title>Complete genome sequence of Corynebacterium casei LMG S-19264T (=DSM 44701T), isolated from a smear-ripened cheese.</title>
        <authorList>
            <consortium name="US DOE Joint Genome Institute (JGI-PGF)"/>
            <person name="Walter F."/>
            <person name="Albersmeier A."/>
            <person name="Kalinowski J."/>
            <person name="Ruckert C."/>
        </authorList>
    </citation>
    <scope>NUCLEOTIDE SEQUENCE</scope>
    <source>
        <strain evidence="2">JCM 17820</strain>
    </source>
</reference>
<accession>A0A830GHR3</accession>